<feature type="compositionally biased region" description="Pro residues" evidence="1">
    <location>
        <begin position="1296"/>
        <end position="1305"/>
    </location>
</feature>
<feature type="compositionally biased region" description="Polar residues" evidence="1">
    <location>
        <begin position="618"/>
        <end position="637"/>
    </location>
</feature>
<feature type="compositionally biased region" description="Low complexity" evidence="1">
    <location>
        <begin position="1529"/>
        <end position="1546"/>
    </location>
</feature>
<feature type="compositionally biased region" description="Low complexity" evidence="1">
    <location>
        <begin position="1150"/>
        <end position="1184"/>
    </location>
</feature>
<feature type="compositionally biased region" description="Basic and acidic residues" evidence="1">
    <location>
        <begin position="1093"/>
        <end position="1103"/>
    </location>
</feature>
<dbReference type="EMBL" id="MRCU01000012">
    <property type="protein sequence ID" value="RKK09319.1"/>
    <property type="molecule type" value="Genomic_DNA"/>
</dbReference>
<feature type="compositionally biased region" description="Basic and acidic residues" evidence="1">
    <location>
        <begin position="587"/>
        <end position="606"/>
    </location>
</feature>
<comment type="caution">
    <text evidence="2">The sequence shown here is derived from an EMBL/GenBank/DDBJ whole genome shotgun (WGS) entry which is preliminary data.</text>
</comment>
<feature type="compositionally biased region" description="Low complexity" evidence="1">
    <location>
        <begin position="1064"/>
        <end position="1080"/>
    </location>
</feature>
<feature type="region of interest" description="Disordered" evidence="1">
    <location>
        <begin position="950"/>
        <end position="1242"/>
    </location>
</feature>
<accession>A0A3L6MXZ7</accession>
<feature type="compositionally biased region" description="Basic and acidic residues" evidence="1">
    <location>
        <begin position="1556"/>
        <end position="1569"/>
    </location>
</feature>
<feature type="compositionally biased region" description="Polar residues" evidence="1">
    <location>
        <begin position="1226"/>
        <end position="1242"/>
    </location>
</feature>
<organism evidence="2 3">
    <name type="scientific">Fusarium oxysporum f. sp. cepae</name>
    <dbReference type="NCBI Taxonomy" id="396571"/>
    <lineage>
        <taxon>Eukaryota</taxon>
        <taxon>Fungi</taxon>
        <taxon>Dikarya</taxon>
        <taxon>Ascomycota</taxon>
        <taxon>Pezizomycotina</taxon>
        <taxon>Sordariomycetes</taxon>
        <taxon>Hypocreomycetidae</taxon>
        <taxon>Hypocreales</taxon>
        <taxon>Nectriaceae</taxon>
        <taxon>Fusarium</taxon>
        <taxon>Fusarium oxysporum species complex</taxon>
    </lineage>
</organism>
<feature type="compositionally biased region" description="Basic and acidic residues" evidence="1">
    <location>
        <begin position="962"/>
        <end position="971"/>
    </location>
</feature>
<feature type="compositionally biased region" description="Basic and acidic residues" evidence="1">
    <location>
        <begin position="302"/>
        <end position="314"/>
    </location>
</feature>
<reference evidence="2 3" key="1">
    <citation type="journal article" date="2018" name="Sci. Rep.">
        <title>Characterisation of pathogen-specific regions and novel effector candidates in Fusarium oxysporum f. sp. cepae.</title>
        <authorList>
            <person name="Armitage A.D."/>
            <person name="Taylor A."/>
            <person name="Sobczyk M.K."/>
            <person name="Baxter L."/>
            <person name="Greenfield B.P."/>
            <person name="Bates H.J."/>
            <person name="Wilson F."/>
            <person name="Jackson A.C."/>
            <person name="Ott S."/>
            <person name="Harrison R.J."/>
            <person name="Clarkson J.P."/>
        </authorList>
    </citation>
    <scope>NUCLEOTIDE SEQUENCE [LARGE SCALE GENOMIC DNA]</scope>
    <source>
        <strain evidence="2 3">FoC_Fus2</strain>
    </source>
</reference>
<feature type="compositionally biased region" description="Acidic residues" evidence="1">
    <location>
        <begin position="209"/>
        <end position="249"/>
    </location>
</feature>
<evidence type="ECO:0000313" key="3">
    <source>
        <dbReference type="Proteomes" id="UP000270866"/>
    </source>
</evidence>
<dbReference type="Proteomes" id="UP000270866">
    <property type="component" value="Unassembled WGS sequence"/>
</dbReference>
<feature type="compositionally biased region" description="Basic and acidic residues" evidence="1">
    <location>
        <begin position="864"/>
        <end position="874"/>
    </location>
</feature>
<feature type="compositionally biased region" description="Low complexity" evidence="1">
    <location>
        <begin position="1576"/>
        <end position="1585"/>
    </location>
</feature>
<proteinExistence type="predicted"/>
<feature type="region of interest" description="Disordered" evidence="1">
    <location>
        <begin position="143"/>
        <end position="442"/>
    </location>
</feature>
<feature type="region of interest" description="Disordered" evidence="1">
    <location>
        <begin position="574"/>
        <end position="906"/>
    </location>
</feature>
<feature type="compositionally biased region" description="Polar residues" evidence="1">
    <location>
        <begin position="1113"/>
        <end position="1127"/>
    </location>
</feature>
<feature type="compositionally biased region" description="Polar residues" evidence="1">
    <location>
        <begin position="1397"/>
        <end position="1407"/>
    </location>
</feature>
<sequence length="1714" mass="190082">MAGQEPLRQFRDIKDAVYRYDSVFASIKSPTELYEEKLRSIQDRIAQIWSELPSAPPDQTSRLQDNLIELAGQKKELEIDQKTNIEHYERIHAQKVLQTMDSFRNHLFQLMGTSSGQSQFQMTPDTTRLGTDRVEIAPVEPEFPGQAPILPVPANDEMDDGPMFDDNLMDGTMEDGADDDEPTEDILPQEDSVMQEPVEAEPYNKEPTEEPTENPTEDEPFETEPTNEEPAEEETAEGETVEESAEEEPVERVSAEEEAGADSTEEPDDEQAAEAEPVERESVDDEPIASRTRKPGNRTKASSRDIAAREDISARHARYTFSPSPTPAAESITVQADESDDEEEDGNEDEDEDESEEEEEEASEPKFSEPDEAPPSPRQTRSGGTKRKGSFSSPMTKTKRQKSERASSTNKKTQKDAPTAEPTRRQTRLRQRHHDSTGADEFKGIINPKCGKVYLTYWDKTKEWLAVLILPMGSFDKIGIPGSIETCGLADSLPPCYQCDKVSGEYTWAKPYETGNTLVHERMFPVMYFDGRDFPNRSAIDWIEAKDLRRFNPKLNNDLLPHIKEVEKYLKADPARSALQEDDEDGERVPHKERTESQVPKPEESKKKKRKSSEHKTSGSSKPKTNSKKQASATDAATDTEVQKATPTPEQMAAHRAAALKPQVLRMIGHHNNLDKLKPTKTAASKPATTAPAKTNEKDLNSRPASRPSYHKPAESKSSSSKPGAANPARPEGKGSNQPAPKPTEHHPNKTAQTKPQAPVTAEPHVPLPVSGENQTEFEPQIDESAPVLEDDSQAAPAPVQQQAPQPRADPPAPAPAPRVPRAPSAPPRPQSVPQPSSVSHHPLPMPSPVPRPASTRNPPRPLPGEDVKKEEKPIIVIDIPDDESDGAAEDNAAAARTLSQRASRAQVLQQLTAALEEDLTTSQQRTTAAQRTDADRLRAVDIALAALRRDKPSNPSVGQAWDRRPYDSTHRPVQGDVERIRAPLYSPAVTNTSLPDQHQAQMVNTNRSIGRQLGSGSLPTPPAQSLPGSMDIDSYSSRPRYSAGSSPIGQPYRQPPPEQHSHLQQPQPRQAQAPQQQLLTEYVSATPSHPESLSRRPSHDQTPRIPDPPPTTQYWHTQGRLQQTHDPQQSPQNQYQPSQQSHASPVSTVPPVQYPRPDVQQQYPPQQAAPSHYQNTQYQAQHPPAQPYNQPPQPYQQQPSVQYQQPQPAQQYHAAHQPAPTQQYDTQAQTQPIERSTQRTPSLSHLMHRHLHESPQNNRNQVLPPPPQSSPPISSAQTHNQTSHTTRLSFSSPYATPPTQPPPHAGQFPSVPTVASQQAVQHTAPLRTSHEWPTPYQNGQAQAQQAGASAERPSSSHFQSAPSNHSRSASGHTQNEQRPPYLPSTHNASRPYPSPHWNQQSTQVSNLPPPRPLVAIDQQLQQDPNLLPPLVSSNRPPERPHQPSYNPYSTIPSIMQHHETPSAAVHPPQLPRLRQTGAGSPPGFSQAQPQQSTPAAAYHPAPLRQVEPAAGPGPSPIQPVVSPHEQRALSPRPESSAPPASQPSAQTTSNQQAEPESRSSRDKRDKLNPEPPEGTQQTSTAASTHQPEPATAEANNFHPWVQVDLNLPQDPPDWGDSMPFELVEFISEWERLRSLRQGLGGLRNHRGGLECLFCTGPERVPYVYDRKNYFEKHLLHHWQRVKKIHPEGPDPNPRPIQRQQPYIFRDGTANLNI</sequence>
<feature type="compositionally biased region" description="Polar residues" evidence="1">
    <location>
        <begin position="1353"/>
        <end position="1378"/>
    </location>
</feature>
<feature type="compositionally biased region" description="Acidic residues" evidence="1">
    <location>
        <begin position="256"/>
        <end position="273"/>
    </location>
</feature>
<evidence type="ECO:0000313" key="2">
    <source>
        <dbReference type="EMBL" id="RKK09319.1"/>
    </source>
</evidence>
<feature type="compositionally biased region" description="Low complexity" evidence="1">
    <location>
        <begin position="794"/>
        <end position="807"/>
    </location>
</feature>
<feature type="compositionally biased region" description="Low complexity" evidence="1">
    <location>
        <begin position="680"/>
        <end position="694"/>
    </location>
</feature>
<protein>
    <submittedName>
        <fullName evidence="2">Uncharacterized protein</fullName>
    </submittedName>
</protein>
<feature type="region of interest" description="Disordered" evidence="1">
    <location>
        <begin position="1255"/>
        <end position="1412"/>
    </location>
</feature>
<feature type="compositionally biased region" description="Acidic residues" evidence="1">
    <location>
        <begin position="337"/>
        <end position="362"/>
    </location>
</feature>
<feature type="compositionally biased region" description="Pro residues" evidence="1">
    <location>
        <begin position="808"/>
        <end position="833"/>
    </location>
</feature>
<feature type="compositionally biased region" description="Acidic residues" evidence="1">
    <location>
        <begin position="172"/>
        <end position="188"/>
    </location>
</feature>
<feature type="compositionally biased region" description="Low complexity" evidence="1">
    <location>
        <begin position="1338"/>
        <end position="1351"/>
    </location>
</feature>
<name>A0A3L6MXZ7_FUSOX</name>
<feature type="compositionally biased region" description="Pro residues" evidence="1">
    <location>
        <begin position="1185"/>
        <end position="1195"/>
    </location>
</feature>
<gene>
    <name evidence="2" type="ORF">BFJ65_g15771</name>
</gene>
<feature type="compositionally biased region" description="Low complexity" evidence="1">
    <location>
        <begin position="1486"/>
        <end position="1498"/>
    </location>
</feature>
<feature type="compositionally biased region" description="Polar residues" evidence="1">
    <location>
        <begin position="1035"/>
        <end position="1049"/>
    </location>
</feature>
<feature type="compositionally biased region" description="Polar residues" evidence="1">
    <location>
        <begin position="1444"/>
        <end position="1454"/>
    </location>
</feature>
<feature type="compositionally biased region" description="Polar residues" evidence="1">
    <location>
        <begin position="1277"/>
        <end position="1293"/>
    </location>
</feature>
<feature type="region of interest" description="Disordered" evidence="1">
    <location>
        <begin position="1425"/>
        <end position="1592"/>
    </location>
</feature>
<feature type="compositionally biased region" description="Acidic residues" evidence="1">
    <location>
        <begin position="880"/>
        <end position="889"/>
    </location>
</feature>
<evidence type="ECO:0000256" key="1">
    <source>
        <dbReference type="SAM" id="MobiDB-lite"/>
    </source>
</evidence>
<feature type="compositionally biased region" description="Low complexity" evidence="1">
    <location>
        <begin position="1128"/>
        <end position="1142"/>
    </location>
</feature>
<feature type="compositionally biased region" description="Polar residues" evidence="1">
    <location>
        <begin position="989"/>
        <end position="1019"/>
    </location>
</feature>
<feature type="compositionally biased region" description="Low complexity" evidence="1">
    <location>
        <begin position="1196"/>
        <end position="1225"/>
    </location>
</feature>